<dbReference type="SUPFAM" id="SSF50494">
    <property type="entry name" value="Trypsin-like serine proteases"/>
    <property type="match status" value="1"/>
</dbReference>
<dbReference type="GO" id="GO:0004252">
    <property type="term" value="F:serine-type endopeptidase activity"/>
    <property type="evidence" value="ECO:0007669"/>
    <property type="project" value="InterPro"/>
</dbReference>
<dbReference type="InterPro" id="IPR001940">
    <property type="entry name" value="Peptidase_S1C"/>
</dbReference>
<dbReference type="EMBL" id="UINC01168299">
    <property type="protein sequence ID" value="SVD71269.1"/>
    <property type="molecule type" value="Genomic_DNA"/>
</dbReference>
<evidence type="ECO:0008006" key="2">
    <source>
        <dbReference type="Google" id="ProtNLM"/>
    </source>
</evidence>
<dbReference type="PANTHER" id="PTHR22939">
    <property type="entry name" value="SERINE PROTEASE FAMILY S1C HTRA-RELATED"/>
    <property type="match status" value="1"/>
</dbReference>
<dbReference type="InterPro" id="IPR009003">
    <property type="entry name" value="Peptidase_S1_PA"/>
</dbReference>
<dbReference type="InterPro" id="IPR043504">
    <property type="entry name" value="Peptidase_S1_PA_chymotrypsin"/>
</dbReference>
<proteinExistence type="predicted"/>
<dbReference type="AlphaFoldDB" id="A0A382XKC1"/>
<dbReference type="Gene3D" id="2.40.10.10">
    <property type="entry name" value="Trypsin-like serine proteases"/>
    <property type="match status" value="1"/>
</dbReference>
<dbReference type="PANTHER" id="PTHR22939:SF129">
    <property type="entry name" value="SERINE PROTEASE HTRA2, MITOCHONDRIAL"/>
    <property type="match status" value="1"/>
</dbReference>
<gene>
    <name evidence="1" type="ORF">METZ01_LOCUS424123</name>
</gene>
<accession>A0A382XKC1</accession>
<feature type="non-terminal residue" evidence="1">
    <location>
        <position position="139"/>
    </location>
</feature>
<dbReference type="GO" id="GO:0006508">
    <property type="term" value="P:proteolysis"/>
    <property type="evidence" value="ECO:0007669"/>
    <property type="project" value="InterPro"/>
</dbReference>
<reference evidence="1" key="1">
    <citation type="submission" date="2018-05" db="EMBL/GenBank/DDBJ databases">
        <authorList>
            <person name="Lanie J.A."/>
            <person name="Ng W.-L."/>
            <person name="Kazmierczak K.M."/>
            <person name="Andrzejewski T.M."/>
            <person name="Davidsen T.M."/>
            <person name="Wayne K.J."/>
            <person name="Tettelin H."/>
            <person name="Glass J.I."/>
            <person name="Rusch D."/>
            <person name="Podicherti R."/>
            <person name="Tsui H.-C.T."/>
            <person name="Winkler M.E."/>
        </authorList>
    </citation>
    <scope>NUCLEOTIDE SEQUENCE</scope>
</reference>
<protein>
    <recommendedName>
        <fullName evidence="2">Peptidase S1 domain-containing protein</fullName>
    </recommendedName>
</protein>
<dbReference type="PRINTS" id="PR00834">
    <property type="entry name" value="PROTEASES2C"/>
</dbReference>
<evidence type="ECO:0000313" key="1">
    <source>
        <dbReference type="EMBL" id="SVD71269.1"/>
    </source>
</evidence>
<name>A0A382XKC1_9ZZZZ</name>
<dbReference type="Pfam" id="PF13365">
    <property type="entry name" value="Trypsin_2"/>
    <property type="match status" value="1"/>
</dbReference>
<sequence>MKFTHTAVSFLFITFLFSIPSKQDFSNAFIKVAEKGNPAVVSIVSEKTMERSFHYFFGPFDDGSPRDERKGHSLGSGVIIDANKGYIITNNHVIADAEEIKVILFDKREMKAEIIATDPPSDIAVIKVEPGGLTTVDLG</sequence>
<organism evidence="1">
    <name type="scientific">marine metagenome</name>
    <dbReference type="NCBI Taxonomy" id="408172"/>
    <lineage>
        <taxon>unclassified sequences</taxon>
        <taxon>metagenomes</taxon>
        <taxon>ecological metagenomes</taxon>
    </lineage>
</organism>